<proteinExistence type="predicted"/>
<dbReference type="AlphaFoldDB" id="A0AAN4Z5F7"/>
<comment type="caution">
    <text evidence="2">The sequence shown here is derived from an EMBL/GenBank/DDBJ whole genome shotgun (WGS) entry which is preliminary data.</text>
</comment>
<dbReference type="EMBL" id="BTRK01000001">
    <property type="protein sequence ID" value="GMR31020.1"/>
    <property type="molecule type" value="Genomic_DNA"/>
</dbReference>
<evidence type="ECO:0000313" key="3">
    <source>
        <dbReference type="Proteomes" id="UP001328107"/>
    </source>
</evidence>
<feature type="compositionally biased region" description="Acidic residues" evidence="1">
    <location>
        <begin position="229"/>
        <end position="239"/>
    </location>
</feature>
<keyword evidence="3" id="KW-1185">Reference proteome</keyword>
<evidence type="ECO:0000256" key="1">
    <source>
        <dbReference type="SAM" id="MobiDB-lite"/>
    </source>
</evidence>
<organism evidence="2 3">
    <name type="scientific">Pristionchus mayeri</name>
    <dbReference type="NCBI Taxonomy" id="1317129"/>
    <lineage>
        <taxon>Eukaryota</taxon>
        <taxon>Metazoa</taxon>
        <taxon>Ecdysozoa</taxon>
        <taxon>Nematoda</taxon>
        <taxon>Chromadorea</taxon>
        <taxon>Rhabditida</taxon>
        <taxon>Rhabditina</taxon>
        <taxon>Diplogasteromorpha</taxon>
        <taxon>Diplogasteroidea</taxon>
        <taxon>Neodiplogasteridae</taxon>
        <taxon>Pristionchus</taxon>
    </lineage>
</organism>
<feature type="non-terminal residue" evidence="2">
    <location>
        <position position="255"/>
    </location>
</feature>
<evidence type="ECO:0000313" key="2">
    <source>
        <dbReference type="EMBL" id="GMR31020.1"/>
    </source>
</evidence>
<feature type="region of interest" description="Disordered" evidence="1">
    <location>
        <begin position="216"/>
        <end position="255"/>
    </location>
</feature>
<sequence length="255" mass="30101">EDNDLPDSLRVFVDLLRNEEEGGRAGSRFAIGVEKRVEVISNLFNQTIFDSLPWWFSKVRFILVVLLHEIPLCIFDDTNHAIMLARERMARVDYADKELRMMVNHIYKMCTSDDEKDREIGKSPKGMAIWDKLYSKQQRIHSPSNVKRTAQSMNTKYRKQLHNTMHKVKGVDPDKVLYLYKFFETKLPYAEYRLMKVLFKEYDIVTTSISNVMKSYELKSGAPPRRSDDDEDDEEMEEENGGKKRNEEREEEEQN</sequence>
<feature type="non-terminal residue" evidence="2">
    <location>
        <position position="1"/>
    </location>
</feature>
<gene>
    <name evidence="2" type="ORF">PMAYCL1PPCAC_01215</name>
</gene>
<dbReference type="Proteomes" id="UP001328107">
    <property type="component" value="Unassembled WGS sequence"/>
</dbReference>
<reference evidence="3" key="1">
    <citation type="submission" date="2022-10" db="EMBL/GenBank/DDBJ databases">
        <title>Genome assembly of Pristionchus species.</title>
        <authorList>
            <person name="Yoshida K."/>
            <person name="Sommer R.J."/>
        </authorList>
    </citation>
    <scope>NUCLEOTIDE SEQUENCE [LARGE SCALE GENOMIC DNA]</scope>
    <source>
        <strain evidence="3">RS5460</strain>
    </source>
</reference>
<protein>
    <submittedName>
        <fullName evidence="2">Uncharacterized protein</fullName>
    </submittedName>
</protein>
<name>A0AAN4Z5F7_9BILA</name>
<accession>A0AAN4Z5F7</accession>